<feature type="transmembrane region" description="Helical" evidence="1">
    <location>
        <begin position="343"/>
        <end position="364"/>
    </location>
</feature>
<dbReference type="PANTHER" id="PTHR23012">
    <property type="entry name" value="RING/FYVE/PHD ZINC FINGER DOMAIN-CONTAINING"/>
    <property type="match status" value="1"/>
</dbReference>
<feature type="transmembrane region" description="Helical" evidence="1">
    <location>
        <begin position="131"/>
        <end position="155"/>
    </location>
</feature>
<dbReference type="InterPro" id="IPR022143">
    <property type="entry name" value="DUF3675"/>
</dbReference>
<reference evidence="2 3" key="1">
    <citation type="journal article" date="2022" name="Nat. Genet.">
        <title>Improved pea reference genome and pan-genome highlight genomic features and evolutionary characteristics.</title>
        <authorList>
            <person name="Yang T."/>
            <person name="Liu R."/>
            <person name="Luo Y."/>
            <person name="Hu S."/>
            <person name="Wang D."/>
            <person name="Wang C."/>
            <person name="Pandey M.K."/>
            <person name="Ge S."/>
            <person name="Xu Q."/>
            <person name="Li N."/>
            <person name="Li G."/>
            <person name="Huang Y."/>
            <person name="Saxena R.K."/>
            <person name="Ji Y."/>
            <person name="Li M."/>
            <person name="Yan X."/>
            <person name="He Y."/>
            <person name="Liu Y."/>
            <person name="Wang X."/>
            <person name="Xiang C."/>
            <person name="Varshney R.K."/>
            <person name="Ding H."/>
            <person name="Gao S."/>
            <person name="Zong X."/>
        </authorList>
    </citation>
    <scope>NUCLEOTIDE SEQUENCE [LARGE SCALE GENOMIC DNA]</scope>
    <source>
        <strain evidence="2 3">cv. Zhongwan 6</strain>
    </source>
</reference>
<feature type="transmembrane region" description="Helical" evidence="1">
    <location>
        <begin position="314"/>
        <end position="331"/>
    </location>
</feature>
<sequence>MAAILVELPLIVISFHYLKVKLELDLHWPDGFVCLLAVYHLQDWCLNGDARVSQHGSIGRHCRTFVHCSWLIAVLTWLCIVLADISKPIHDGLMHCTSMMQSNCTWGWLRDAIKFVNQKENRLVMLIWTKTGFSCLVIRSFGFFCYAYATVWICYDFHVLWSFWRCPVNREKPYQPGYTAPPPRPNPEETTIEIGGGWTLSGSPLDLRDPRLLAIAEAERQFLDAEYDEYAASNASGAAFCRSAALISPGASLHLLGVCIDYISMLVSGHDFKPNPFYLIQLMALLLLRHALSVTDGDSSDDDPSNFFSVSDSSLLFIIVLMPMSTVVLISNVTGSQPNKPTIFCSFSCFELLDFFYLAISWLGQSVFCNGGDKDKSEAAALAATQVAFVLNSCN</sequence>
<dbReference type="InterPro" id="IPR033275">
    <property type="entry name" value="MARCH-like"/>
</dbReference>
<dbReference type="EMBL" id="JAMSHJ010000001">
    <property type="protein sequence ID" value="KAI5440666.1"/>
    <property type="molecule type" value="Genomic_DNA"/>
</dbReference>
<keyword evidence="1" id="KW-0472">Membrane</keyword>
<comment type="caution">
    <text evidence="2">The sequence shown here is derived from an EMBL/GenBank/DDBJ whole genome shotgun (WGS) entry which is preliminary data.</text>
</comment>
<proteinExistence type="predicted"/>
<dbReference type="GO" id="GO:0016567">
    <property type="term" value="P:protein ubiquitination"/>
    <property type="evidence" value="ECO:0007669"/>
    <property type="project" value="TreeGrafter"/>
</dbReference>
<dbReference type="PANTHER" id="PTHR23012:SF175">
    <property type="entry name" value="RING_FYVE_PHD ZINC FINGER SUPERFAMILY PROTEIN"/>
    <property type="match status" value="1"/>
</dbReference>
<accession>A0A9D4YJD3</accession>
<evidence type="ECO:0000313" key="2">
    <source>
        <dbReference type="EMBL" id="KAI5440666.1"/>
    </source>
</evidence>
<keyword evidence="3" id="KW-1185">Reference proteome</keyword>
<gene>
    <name evidence="2" type="ORF">KIW84_010228</name>
</gene>
<organism evidence="2 3">
    <name type="scientific">Pisum sativum</name>
    <name type="common">Garden pea</name>
    <name type="synonym">Lathyrus oleraceus</name>
    <dbReference type="NCBI Taxonomy" id="3888"/>
    <lineage>
        <taxon>Eukaryota</taxon>
        <taxon>Viridiplantae</taxon>
        <taxon>Streptophyta</taxon>
        <taxon>Embryophyta</taxon>
        <taxon>Tracheophyta</taxon>
        <taxon>Spermatophyta</taxon>
        <taxon>Magnoliopsida</taxon>
        <taxon>eudicotyledons</taxon>
        <taxon>Gunneridae</taxon>
        <taxon>Pentapetalae</taxon>
        <taxon>rosids</taxon>
        <taxon>fabids</taxon>
        <taxon>Fabales</taxon>
        <taxon>Fabaceae</taxon>
        <taxon>Papilionoideae</taxon>
        <taxon>50 kb inversion clade</taxon>
        <taxon>NPAAA clade</taxon>
        <taxon>Hologalegina</taxon>
        <taxon>IRL clade</taxon>
        <taxon>Fabeae</taxon>
        <taxon>Lathyrus</taxon>
    </lineage>
</organism>
<evidence type="ECO:0000256" key="1">
    <source>
        <dbReference type="SAM" id="Phobius"/>
    </source>
</evidence>
<keyword evidence="1" id="KW-1133">Transmembrane helix</keyword>
<dbReference type="AlphaFoldDB" id="A0A9D4YJD3"/>
<protein>
    <submittedName>
        <fullName evidence="2">Uncharacterized protein</fullName>
    </submittedName>
</protein>
<keyword evidence="1" id="KW-0812">Transmembrane</keyword>
<dbReference type="GO" id="GO:0004842">
    <property type="term" value="F:ubiquitin-protein transferase activity"/>
    <property type="evidence" value="ECO:0007669"/>
    <property type="project" value="TreeGrafter"/>
</dbReference>
<dbReference type="Pfam" id="PF12428">
    <property type="entry name" value="DUF3675"/>
    <property type="match status" value="1"/>
</dbReference>
<dbReference type="Proteomes" id="UP001058974">
    <property type="component" value="Chromosome 1"/>
</dbReference>
<dbReference type="GO" id="GO:0016020">
    <property type="term" value="C:membrane"/>
    <property type="evidence" value="ECO:0007669"/>
    <property type="project" value="TreeGrafter"/>
</dbReference>
<name>A0A9D4YJD3_PEA</name>
<evidence type="ECO:0000313" key="3">
    <source>
        <dbReference type="Proteomes" id="UP001058974"/>
    </source>
</evidence>
<dbReference type="Gramene" id="Psat01G0022800-T1">
    <property type="protein sequence ID" value="KAI5440666.1"/>
    <property type="gene ID" value="KIW84_010228"/>
</dbReference>